<dbReference type="GO" id="GO:0000287">
    <property type="term" value="F:magnesium ion binding"/>
    <property type="evidence" value="ECO:0007669"/>
    <property type="project" value="UniProtKB-UniRule"/>
</dbReference>
<reference evidence="17 18" key="1">
    <citation type="submission" date="2013-12" db="EMBL/GenBank/DDBJ databases">
        <title>Comparative genomics of Petrotoga isolates.</title>
        <authorList>
            <person name="Nesbo C.L."/>
            <person name="Charchuk R."/>
            <person name="Chow K."/>
        </authorList>
    </citation>
    <scope>NUCLEOTIDE SEQUENCE [LARGE SCALE GENOMIC DNA]</scope>
    <source>
        <strain evidence="17 18">DSM 13574</strain>
    </source>
</reference>
<feature type="binding site" evidence="14">
    <location>
        <position position="132"/>
    </location>
    <ligand>
        <name>substrate</name>
    </ligand>
</feature>
<dbReference type="PANTHER" id="PTHR43622:SF7">
    <property type="entry name" value="3-DEHYDROQUINATE SYNTHASE, CHLOROPLASTIC"/>
    <property type="match status" value="1"/>
</dbReference>
<dbReference type="Pfam" id="PF24621">
    <property type="entry name" value="DHQS_C"/>
    <property type="match status" value="1"/>
</dbReference>
<evidence type="ECO:0000256" key="12">
    <source>
        <dbReference type="ARBA" id="ARBA00023239"/>
    </source>
</evidence>
<keyword evidence="9 14" id="KW-0067">ATP-binding</keyword>
<dbReference type="PROSITE" id="PS01128">
    <property type="entry name" value="SHIKIMATE_KINASE"/>
    <property type="match status" value="1"/>
</dbReference>
<feature type="binding site" evidence="14">
    <location>
        <position position="56"/>
    </location>
    <ligand>
        <name>substrate</name>
    </ligand>
</feature>
<comment type="function">
    <text evidence="14">Catalyzes the specific phosphorylation of the 3-hydroxyl group of shikimic acid using ATP as a cosubstrate.</text>
</comment>
<dbReference type="HAMAP" id="MF_00109">
    <property type="entry name" value="Shikimate_kinase"/>
    <property type="match status" value="1"/>
</dbReference>
<evidence type="ECO:0000256" key="14">
    <source>
        <dbReference type="HAMAP-Rule" id="MF_00109"/>
    </source>
</evidence>
<feature type="binding site" evidence="14">
    <location>
        <position position="14"/>
    </location>
    <ligand>
        <name>Mg(2+)</name>
        <dbReference type="ChEBI" id="CHEBI:18420"/>
    </ligand>
</feature>
<evidence type="ECO:0000256" key="1">
    <source>
        <dbReference type="ARBA" id="ARBA00001911"/>
    </source>
</evidence>
<dbReference type="GO" id="GO:0009073">
    <property type="term" value="P:aromatic amino acid family biosynthetic process"/>
    <property type="evidence" value="ECO:0007669"/>
    <property type="project" value="UniProtKB-KW"/>
</dbReference>
<comment type="catalytic activity">
    <reaction evidence="13 14">
        <text>shikimate + ATP = 3-phosphoshikimate + ADP + H(+)</text>
        <dbReference type="Rhea" id="RHEA:13121"/>
        <dbReference type="ChEBI" id="CHEBI:15378"/>
        <dbReference type="ChEBI" id="CHEBI:30616"/>
        <dbReference type="ChEBI" id="CHEBI:36208"/>
        <dbReference type="ChEBI" id="CHEBI:145989"/>
        <dbReference type="ChEBI" id="CHEBI:456216"/>
        <dbReference type="EC" id="2.7.1.71"/>
    </reaction>
</comment>
<comment type="caution">
    <text evidence="14">Lacks conserved residue(s) required for the propagation of feature annotation.</text>
</comment>
<dbReference type="SUPFAM" id="SSF52540">
    <property type="entry name" value="P-loop containing nucleoside triphosphate hydrolases"/>
    <property type="match status" value="1"/>
</dbReference>
<feature type="binding site" evidence="14">
    <location>
        <position position="32"/>
    </location>
    <ligand>
        <name>substrate</name>
    </ligand>
</feature>
<keyword evidence="14" id="KW-0460">Magnesium</keyword>
<comment type="similarity">
    <text evidence="14">Belongs to the shikimate kinase family.</text>
</comment>
<dbReference type="InterPro" id="IPR056179">
    <property type="entry name" value="DHQS_C"/>
</dbReference>
<feature type="domain" description="3-dehydroquinate synthase C-terminal" evidence="16">
    <location>
        <begin position="324"/>
        <end position="464"/>
    </location>
</feature>
<evidence type="ECO:0000256" key="2">
    <source>
        <dbReference type="ARBA" id="ARBA00004842"/>
    </source>
</evidence>
<dbReference type="InterPro" id="IPR027417">
    <property type="entry name" value="P-loop_NTPase"/>
</dbReference>
<dbReference type="GO" id="GO:0005524">
    <property type="term" value="F:ATP binding"/>
    <property type="evidence" value="ECO:0007669"/>
    <property type="project" value="UniProtKB-UniRule"/>
</dbReference>
<keyword evidence="6 14" id="KW-0808">Transferase</keyword>
<evidence type="ECO:0000256" key="4">
    <source>
        <dbReference type="ARBA" id="ARBA00022490"/>
    </source>
</evidence>
<dbReference type="GO" id="GO:0008652">
    <property type="term" value="P:amino acid biosynthetic process"/>
    <property type="evidence" value="ECO:0007669"/>
    <property type="project" value="UniProtKB-KW"/>
</dbReference>
<dbReference type="Proteomes" id="UP000236434">
    <property type="component" value="Unassembled WGS sequence"/>
</dbReference>
<dbReference type="InterPro" id="IPR031322">
    <property type="entry name" value="Shikimate/glucono_kinase"/>
</dbReference>
<dbReference type="PANTHER" id="PTHR43622">
    <property type="entry name" value="3-DEHYDROQUINATE SYNTHASE"/>
    <property type="match status" value="1"/>
</dbReference>
<dbReference type="CDD" id="cd08195">
    <property type="entry name" value="DHQS"/>
    <property type="match status" value="1"/>
</dbReference>
<evidence type="ECO:0000256" key="7">
    <source>
        <dbReference type="ARBA" id="ARBA00022741"/>
    </source>
</evidence>
<dbReference type="NCBIfam" id="NF010556">
    <property type="entry name" value="PRK13951.1"/>
    <property type="match status" value="1"/>
</dbReference>
<evidence type="ECO:0000256" key="9">
    <source>
        <dbReference type="ARBA" id="ARBA00022840"/>
    </source>
</evidence>
<dbReference type="CDD" id="cd00464">
    <property type="entry name" value="SK"/>
    <property type="match status" value="1"/>
</dbReference>
<dbReference type="GO" id="GO:0009423">
    <property type="term" value="P:chorismate biosynthetic process"/>
    <property type="evidence" value="ECO:0007669"/>
    <property type="project" value="UniProtKB-UniRule"/>
</dbReference>
<keyword evidence="8 14" id="KW-0418">Kinase</keyword>
<dbReference type="Gene3D" id="1.20.1090.10">
    <property type="entry name" value="Dehydroquinate synthase-like - alpha domain"/>
    <property type="match status" value="1"/>
</dbReference>
<evidence type="ECO:0000259" key="15">
    <source>
        <dbReference type="Pfam" id="PF01761"/>
    </source>
</evidence>
<comment type="cofactor">
    <cofactor evidence="1">
        <name>NAD(+)</name>
        <dbReference type="ChEBI" id="CHEBI:57540"/>
    </cofactor>
</comment>
<comment type="caution">
    <text evidence="17">The sequence shown here is derived from an EMBL/GenBank/DDBJ whole genome shotgun (WGS) entry which is preliminary data.</text>
</comment>
<dbReference type="GO" id="GO:0004765">
    <property type="term" value="F:shikimate kinase activity"/>
    <property type="evidence" value="ECO:0007669"/>
    <property type="project" value="UniProtKB-UniRule"/>
</dbReference>
<evidence type="ECO:0000256" key="11">
    <source>
        <dbReference type="ARBA" id="ARBA00023141"/>
    </source>
</evidence>
<feature type="binding site" evidence="14">
    <location>
        <position position="115"/>
    </location>
    <ligand>
        <name>ATP</name>
        <dbReference type="ChEBI" id="CHEBI:30616"/>
    </ligand>
</feature>
<keyword evidence="11 14" id="KW-0057">Aromatic amino acid biosynthesis</keyword>
<keyword evidence="14" id="KW-0479">Metal-binding</keyword>
<dbReference type="Gene3D" id="3.40.50.1970">
    <property type="match status" value="1"/>
</dbReference>
<dbReference type="SUPFAM" id="SSF56796">
    <property type="entry name" value="Dehydroquinate synthase-like"/>
    <property type="match status" value="1"/>
</dbReference>
<dbReference type="Gene3D" id="3.40.50.300">
    <property type="entry name" value="P-loop containing nucleotide triphosphate hydrolases"/>
    <property type="match status" value="1"/>
</dbReference>
<comment type="pathway">
    <text evidence="2 14">Metabolic intermediate biosynthesis; chorismate biosynthesis; chorismate from D-erythrose 4-phosphate and phosphoenolpyruvate: step 5/7.</text>
</comment>
<evidence type="ECO:0000313" key="17">
    <source>
        <dbReference type="EMBL" id="PNR97517.1"/>
    </source>
</evidence>
<dbReference type="UniPathway" id="UPA00053">
    <property type="reaction ID" value="UER00088"/>
</dbReference>
<dbReference type="GO" id="GO:0005737">
    <property type="term" value="C:cytoplasm"/>
    <property type="evidence" value="ECO:0007669"/>
    <property type="project" value="UniProtKB-SubCell"/>
</dbReference>
<dbReference type="InterPro" id="IPR023000">
    <property type="entry name" value="Shikimate_kinase_CS"/>
</dbReference>
<keyword evidence="5 14" id="KW-0028">Amino-acid biosynthesis</keyword>
<feature type="binding site" evidence="14">
    <location>
        <begin position="10"/>
        <end position="15"/>
    </location>
    <ligand>
        <name>ATP</name>
        <dbReference type="ChEBI" id="CHEBI:30616"/>
    </ligand>
</feature>
<organism evidence="17 18">
    <name type="scientific">Petrotoga olearia DSM 13574</name>
    <dbReference type="NCBI Taxonomy" id="1122955"/>
    <lineage>
        <taxon>Bacteria</taxon>
        <taxon>Thermotogati</taxon>
        <taxon>Thermotogota</taxon>
        <taxon>Thermotogae</taxon>
        <taxon>Petrotogales</taxon>
        <taxon>Petrotogaceae</taxon>
        <taxon>Petrotoga</taxon>
    </lineage>
</organism>
<dbReference type="GO" id="GO:0003856">
    <property type="term" value="F:3-dehydroquinate synthase activity"/>
    <property type="evidence" value="ECO:0007669"/>
    <property type="project" value="TreeGrafter"/>
</dbReference>
<keyword evidence="12 17" id="KW-0456">Lyase</keyword>
<proteinExistence type="inferred from homology"/>
<keyword evidence="7 14" id="KW-0547">Nucleotide-binding</keyword>
<accession>A0A2K1P476</accession>
<dbReference type="AlphaFoldDB" id="A0A2K1P476"/>
<name>A0A2K1P476_9BACT</name>
<dbReference type="RefSeq" id="WP_103066332.1">
    <property type="nucleotide sequence ID" value="NZ_AZRL01000004.1"/>
</dbReference>
<evidence type="ECO:0000256" key="13">
    <source>
        <dbReference type="ARBA" id="ARBA00048567"/>
    </source>
</evidence>
<dbReference type="InterPro" id="IPR000623">
    <property type="entry name" value="Shikimate_kinase/TSH1"/>
</dbReference>
<dbReference type="Pfam" id="PF01202">
    <property type="entry name" value="SKI"/>
    <property type="match status" value="1"/>
</dbReference>
<evidence type="ECO:0000256" key="10">
    <source>
        <dbReference type="ARBA" id="ARBA00023027"/>
    </source>
</evidence>
<evidence type="ECO:0000313" key="18">
    <source>
        <dbReference type="Proteomes" id="UP000236434"/>
    </source>
</evidence>
<comment type="subcellular location">
    <subcellularLocation>
        <location evidence="14">Cytoplasm</location>
    </subcellularLocation>
</comment>
<dbReference type="OrthoDB" id="9806583at2"/>
<dbReference type="Pfam" id="PF01761">
    <property type="entry name" value="DHQ_synthase"/>
    <property type="match status" value="1"/>
</dbReference>
<keyword evidence="10" id="KW-0520">NAD</keyword>
<dbReference type="EMBL" id="AZRL01000004">
    <property type="protein sequence ID" value="PNR97517.1"/>
    <property type="molecule type" value="Genomic_DNA"/>
</dbReference>
<feature type="binding site" evidence="14">
    <location>
        <position position="79"/>
    </location>
    <ligand>
        <name>substrate</name>
    </ligand>
</feature>
<dbReference type="InterPro" id="IPR050071">
    <property type="entry name" value="Dehydroquinate_synthase"/>
</dbReference>
<dbReference type="PRINTS" id="PR01100">
    <property type="entry name" value="SHIKIMTKNASE"/>
</dbReference>
<dbReference type="EC" id="2.7.1.71" evidence="3 14"/>
<evidence type="ECO:0000259" key="16">
    <source>
        <dbReference type="Pfam" id="PF24621"/>
    </source>
</evidence>
<feature type="domain" description="3-dehydroquinate synthase N-terminal" evidence="15">
    <location>
        <begin position="210"/>
        <end position="322"/>
    </location>
</feature>
<protein>
    <recommendedName>
        <fullName evidence="3 14">Shikimate kinase</fullName>
        <shortName evidence="14">SK</shortName>
        <ecNumber evidence="3 14">2.7.1.71</ecNumber>
    </recommendedName>
</protein>
<gene>
    <name evidence="14" type="primary">aroK</name>
    <name evidence="17" type="ORF">X929_01740</name>
</gene>
<evidence type="ECO:0000256" key="8">
    <source>
        <dbReference type="ARBA" id="ARBA00022777"/>
    </source>
</evidence>
<comment type="subunit">
    <text evidence="14">Monomer.</text>
</comment>
<evidence type="ECO:0000256" key="5">
    <source>
        <dbReference type="ARBA" id="ARBA00022605"/>
    </source>
</evidence>
<evidence type="ECO:0000256" key="6">
    <source>
        <dbReference type="ARBA" id="ARBA00022679"/>
    </source>
</evidence>
<evidence type="ECO:0000256" key="3">
    <source>
        <dbReference type="ARBA" id="ARBA00012154"/>
    </source>
</evidence>
<sequence length="495" mass="56397">MKIFLVGMMGSGKTTLAKKISKVLSIPHIDIDDEIEKNENLKIKDIFEKYGEEYFRELESTILEKLAEKAHSFVVSTGGGIILSAKNRAILKKENAIYLKVIPEKLKERVSVENRPLLANNKENIIKIYKDRKELYEQFKTVDITNLTEWESVAKILYQYDIKNNAEIDSSFQKVAINAGSLKFLPPDSIVFTSEKVDELYGEYLPKKKLVLPNGEKTKDISFVIKAYEYLLENNVSRDNLLLGIGGGTITDFTGFVGSTYKRGMNFSFYPTTLLSQIDAAIGGKNGIDFKKYKNVVGTINLPKEVVIDPLSLLSLDEETFTEGLIEGYKMALISGSEFYEFFKENLHEILNRNLDKLSFFIKRSIEEKLKIVEQDFKDTGLRSCLNLGHTLGHAFEAATGIAHGLSVGWGLIKEIEFFYKKKYLQEKDYLEIKDTLETLVPQKVRNIQIEERDIYHYVSNDKKLGANQKIKMPILKAPGNIIIEEIKLKEGETF</sequence>
<dbReference type="InterPro" id="IPR030960">
    <property type="entry name" value="DHQS/DOIS_N"/>
</dbReference>
<comment type="cofactor">
    <cofactor evidence="14">
        <name>Mg(2+)</name>
        <dbReference type="ChEBI" id="CHEBI:18420"/>
    </cofactor>
    <text evidence="14">Binds 1 Mg(2+) ion per subunit.</text>
</comment>
<keyword evidence="4 14" id="KW-0963">Cytoplasm</keyword>